<dbReference type="Gene3D" id="3.30.200.20">
    <property type="entry name" value="Phosphorylase Kinase, domain 1"/>
    <property type="match status" value="1"/>
</dbReference>
<keyword evidence="3" id="KW-0436">Ligase</keyword>
<organism evidence="9 10">
    <name type="scientific">Candidatus Lloydbacteria bacterium CG22_combo_CG10-13_8_21_14_all_47_15</name>
    <dbReference type="NCBI Taxonomy" id="1974635"/>
    <lineage>
        <taxon>Bacteria</taxon>
        <taxon>Candidatus Lloydiibacteriota</taxon>
    </lineage>
</organism>
<accession>A0A2H0CVX8</accession>
<evidence type="ECO:0000256" key="6">
    <source>
        <dbReference type="ARBA" id="ARBA00022840"/>
    </source>
</evidence>
<dbReference type="SUPFAM" id="SSF56104">
    <property type="entry name" value="SAICAR synthase-like"/>
    <property type="match status" value="1"/>
</dbReference>
<feature type="domain" description="SAICAR synthetase/ADE2 N-terminal" evidence="8">
    <location>
        <begin position="7"/>
        <end position="129"/>
    </location>
</feature>
<protein>
    <recommendedName>
        <fullName evidence="2">phosphoribosylaminoimidazolesuccinocarboxamide synthase</fullName>
        <ecNumber evidence="2">6.3.2.6</ecNumber>
    </recommendedName>
</protein>
<evidence type="ECO:0000256" key="7">
    <source>
        <dbReference type="ARBA" id="ARBA00048475"/>
    </source>
</evidence>
<keyword evidence="4" id="KW-0547">Nucleotide-binding</keyword>
<evidence type="ECO:0000256" key="1">
    <source>
        <dbReference type="ARBA" id="ARBA00004672"/>
    </source>
</evidence>
<dbReference type="EC" id="6.3.2.6" evidence="2"/>
<evidence type="ECO:0000259" key="8">
    <source>
        <dbReference type="Pfam" id="PF01259"/>
    </source>
</evidence>
<dbReference type="GO" id="GO:0004639">
    <property type="term" value="F:phosphoribosylaminoimidazolesuccinocarboxamide synthase activity"/>
    <property type="evidence" value="ECO:0007669"/>
    <property type="project" value="UniProtKB-EC"/>
</dbReference>
<comment type="caution">
    <text evidence="9">The sequence shown here is derived from an EMBL/GenBank/DDBJ whole genome shotgun (WGS) entry which is preliminary data.</text>
</comment>
<keyword evidence="5" id="KW-0658">Purine biosynthesis</keyword>
<dbReference type="PANTHER" id="PTHR43599">
    <property type="entry name" value="MULTIFUNCTIONAL PROTEIN ADE2"/>
    <property type="match status" value="1"/>
</dbReference>
<dbReference type="InterPro" id="IPR028923">
    <property type="entry name" value="SAICAR_synt/ADE2_N"/>
</dbReference>
<dbReference type="EMBL" id="PCTL01000001">
    <property type="protein sequence ID" value="PIP74006.1"/>
    <property type="molecule type" value="Genomic_DNA"/>
</dbReference>
<dbReference type="InterPro" id="IPR018236">
    <property type="entry name" value="SAICAR_synthetase_CS"/>
</dbReference>
<evidence type="ECO:0000256" key="4">
    <source>
        <dbReference type="ARBA" id="ARBA00022741"/>
    </source>
</evidence>
<evidence type="ECO:0000313" key="9">
    <source>
        <dbReference type="EMBL" id="PIP74006.1"/>
    </source>
</evidence>
<dbReference type="PANTHER" id="PTHR43599:SF3">
    <property type="entry name" value="SI:DKEY-6E2.2"/>
    <property type="match status" value="1"/>
</dbReference>
<sequence length="284" mass="32274">MQTPQLIKKGKVKDISVPYIIIANSDMITAGDGKFTDNMPGKAILNTEIAVNCFRLLNKNNISNHFISRESNSSIKACFADAIPIEVVCRRYAFGSYLAEHPECSDGDIFPTLEVEFFMKDDKLHDPRVVPGNDGMFDVFFVKWRPGMRTGGGVLSGDDIFKSRYGYVLSTEMLFQIQQTARLAFEAFEYGFRENGYVLIDMKFEFGLLEHGAVIVIDGITPDEWRLVRHVPGTGIQGLYRDEQKSKQLFRDMKKARKNGVLTANDWKKLYTVYQECAEVTARF</sequence>
<name>A0A2H0CVX8_9BACT</name>
<evidence type="ECO:0000256" key="2">
    <source>
        <dbReference type="ARBA" id="ARBA00012217"/>
    </source>
</evidence>
<keyword evidence="6" id="KW-0067">ATP-binding</keyword>
<reference evidence="9 10" key="1">
    <citation type="submission" date="2017-09" db="EMBL/GenBank/DDBJ databases">
        <title>Depth-based differentiation of microbial function through sediment-hosted aquifers and enrichment of novel symbionts in the deep terrestrial subsurface.</title>
        <authorList>
            <person name="Probst A.J."/>
            <person name="Ladd B."/>
            <person name="Jarett J.K."/>
            <person name="Geller-Mcgrath D.E."/>
            <person name="Sieber C.M."/>
            <person name="Emerson J.B."/>
            <person name="Anantharaman K."/>
            <person name="Thomas B.C."/>
            <person name="Malmstrom R."/>
            <person name="Stieglmeier M."/>
            <person name="Klingl A."/>
            <person name="Woyke T."/>
            <person name="Ryan C.M."/>
            <person name="Banfield J.F."/>
        </authorList>
    </citation>
    <scope>NUCLEOTIDE SEQUENCE [LARGE SCALE GENOMIC DNA]</scope>
    <source>
        <strain evidence="9">CG22_combo_CG10-13_8_21_14_all_47_15</strain>
    </source>
</reference>
<feature type="domain" description="SAICAR synthetase/ADE2 N-terminal" evidence="8">
    <location>
        <begin position="169"/>
        <end position="259"/>
    </location>
</feature>
<dbReference type="Pfam" id="PF01259">
    <property type="entry name" value="SAICAR_synt"/>
    <property type="match status" value="2"/>
</dbReference>
<evidence type="ECO:0000256" key="3">
    <source>
        <dbReference type="ARBA" id="ARBA00022598"/>
    </source>
</evidence>
<dbReference type="InterPro" id="IPR050089">
    <property type="entry name" value="SAICAR_synthetase"/>
</dbReference>
<comment type="pathway">
    <text evidence="1">Purine metabolism; IMP biosynthesis via de novo pathway; 5-amino-1-(5-phospho-D-ribosyl)imidazole-4-carboxamide from 5-amino-1-(5-phospho-D-ribosyl)imidazole-4-carboxylate: step 1/2.</text>
</comment>
<dbReference type="GO" id="GO:0006189">
    <property type="term" value="P:'de novo' IMP biosynthetic process"/>
    <property type="evidence" value="ECO:0007669"/>
    <property type="project" value="UniProtKB-UniPathway"/>
</dbReference>
<dbReference type="PROSITE" id="PS01058">
    <property type="entry name" value="SAICAR_SYNTHETASE_2"/>
    <property type="match status" value="1"/>
</dbReference>
<evidence type="ECO:0000313" key="10">
    <source>
        <dbReference type="Proteomes" id="UP000230638"/>
    </source>
</evidence>
<proteinExistence type="predicted"/>
<dbReference type="Gene3D" id="3.30.470.20">
    <property type="entry name" value="ATP-grasp fold, B domain"/>
    <property type="match status" value="1"/>
</dbReference>
<dbReference type="AlphaFoldDB" id="A0A2H0CVX8"/>
<comment type="catalytic activity">
    <reaction evidence="7">
        <text>5-amino-1-(5-phospho-D-ribosyl)imidazole-4-carboxylate + L-aspartate + ATP = (2S)-2-[5-amino-1-(5-phospho-beta-D-ribosyl)imidazole-4-carboxamido]succinate + ADP + phosphate + 2 H(+)</text>
        <dbReference type="Rhea" id="RHEA:22628"/>
        <dbReference type="ChEBI" id="CHEBI:15378"/>
        <dbReference type="ChEBI" id="CHEBI:29991"/>
        <dbReference type="ChEBI" id="CHEBI:30616"/>
        <dbReference type="ChEBI" id="CHEBI:43474"/>
        <dbReference type="ChEBI" id="CHEBI:58443"/>
        <dbReference type="ChEBI" id="CHEBI:77657"/>
        <dbReference type="ChEBI" id="CHEBI:456216"/>
        <dbReference type="EC" id="6.3.2.6"/>
    </reaction>
</comment>
<dbReference type="GO" id="GO:0005524">
    <property type="term" value="F:ATP binding"/>
    <property type="evidence" value="ECO:0007669"/>
    <property type="project" value="UniProtKB-KW"/>
</dbReference>
<evidence type="ECO:0000256" key="5">
    <source>
        <dbReference type="ARBA" id="ARBA00022755"/>
    </source>
</evidence>
<dbReference type="Proteomes" id="UP000230638">
    <property type="component" value="Unassembled WGS sequence"/>
</dbReference>
<dbReference type="UniPathway" id="UPA00074">
    <property type="reaction ID" value="UER00131"/>
</dbReference>
<gene>
    <name evidence="9" type="ORF">COW88_00315</name>
</gene>